<dbReference type="NCBIfam" id="TIGR00106">
    <property type="entry name" value="MTH1187 family thiamine-binding protein"/>
    <property type="match status" value="1"/>
</dbReference>
<comment type="similarity">
    <text evidence="1">Belongs to the UPF0045 family.</text>
</comment>
<dbReference type="Pfam" id="PF01910">
    <property type="entry name" value="Thiamine_BP"/>
    <property type="match status" value="1"/>
</dbReference>
<organism evidence="3">
    <name type="scientific">Caldithrix abyssi</name>
    <dbReference type="NCBI Taxonomy" id="187145"/>
    <lineage>
        <taxon>Bacteria</taxon>
        <taxon>Pseudomonadati</taxon>
        <taxon>Calditrichota</taxon>
        <taxon>Calditrichia</taxon>
        <taxon>Calditrichales</taxon>
        <taxon>Calditrichaceae</taxon>
        <taxon>Caldithrix</taxon>
    </lineage>
</organism>
<dbReference type="EMBL" id="DROD01000406">
    <property type="protein sequence ID" value="HHJ52711.1"/>
    <property type="molecule type" value="Genomic_DNA"/>
</dbReference>
<comment type="caution">
    <text evidence="3">The sequence shown here is derived from an EMBL/GenBank/DDBJ whole genome shotgun (WGS) entry which is preliminary data.</text>
</comment>
<dbReference type="InterPro" id="IPR051614">
    <property type="entry name" value="UPF0045_domain"/>
</dbReference>
<dbReference type="SUPFAM" id="SSF89957">
    <property type="entry name" value="MTH1187/YkoF-like"/>
    <property type="match status" value="1"/>
</dbReference>
<dbReference type="PANTHER" id="PTHR33777">
    <property type="entry name" value="UPF0045 PROTEIN ECM15"/>
    <property type="match status" value="1"/>
</dbReference>
<dbReference type="AlphaFoldDB" id="A0A7V5PP78"/>
<dbReference type="InterPro" id="IPR029756">
    <property type="entry name" value="MTH1187/YkoF-like"/>
</dbReference>
<dbReference type="Proteomes" id="UP000886124">
    <property type="component" value="Unassembled WGS sequence"/>
</dbReference>
<reference evidence="3" key="1">
    <citation type="journal article" date="2020" name="mSystems">
        <title>Genome- and Community-Level Interaction Insights into Carbon Utilization and Element Cycling Functions of Hydrothermarchaeota in Hydrothermal Sediment.</title>
        <authorList>
            <person name="Zhou Z."/>
            <person name="Liu Y."/>
            <person name="Xu W."/>
            <person name="Pan J."/>
            <person name="Luo Z.H."/>
            <person name="Li M."/>
        </authorList>
    </citation>
    <scope>NUCLEOTIDE SEQUENCE [LARGE SCALE GENOMIC DNA]</scope>
    <source>
        <strain evidence="3">HyVt-527</strain>
    </source>
</reference>
<evidence type="ECO:0000259" key="2">
    <source>
        <dbReference type="Pfam" id="PF01910"/>
    </source>
</evidence>
<accession>A0A7V5PP78</accession>
<proteinExistence type="inferred from homology"/>
<sequence length="102" mass="11890">MVLLEFSMSPLDKGESLAPYVARVLDIVDRSGVPYRLNPMGTVLEGDYDRVMQVVRDCFMELKKDCRRISVSVKIDYREGDDYRMDAKIEKVEKLLKREVKK</sequence>
<feature type="domain" description="Thiamine-binding protein" evidence="2">
    <location>
        <begin position="5"/>
        <end position="93"/>
    </location>
</feature>
<dbReference type="PANTHER" id="PTHR33777:SF1">
    <property type="entry name" value="UPF0045 PROTEIN ECM15"/>
    <property type="match status" value="1"/>
</dbReference>
<gene>
    <name evidence="3" type="ORF">ENJ89_05910</name>
</gene>
<dbReference type="InterPro" id="IPR002767">
    <property type="entry name" value="Thiamine_BP"/>
</dbReference>
<protein>
    <submittedName>
        <fullName evidence="3">MTH1187 family thiamine-binding protein</fullName>
    </submittedName>
</protein>
<dbReference type="Gene3D" id="3.30.70.930">
    <property type="match status" value="1"/>
</dbReference>
<evidence type="ECO:0000256" key="1">
    <source>
        <dbReference type="ARBA" id="ARBA00010272"/>
    </source>
</evidence>
<dbReference type="GO" id="GO:0005829">
    <property type="term" value="C:cytosol"/>
    <property type="evidence" value="ECO:0007669"/>
    <property type="project" value="TreeGrafter"/>
</dbReference>
<name>A0A7V5PP78_CALAY</name>
<evidence type="ECO:0000313" key="3">
    <source>
        <dbReference type="EMBL" id="HHJ52711.1"/>
    </source>
</evidence>